<accession>A0A6C0F7X3</accession>
<organism evidence="2">
    <name type="scientific">viral metagenome</name>
    <dbReference type="NCBI Taxonomy" id="1070528"/>
    <lineage>
        <taxon>unclassified sequences</taxon>
        <taxon>metagenomes</taxon>
        <taxon>organismal metagenomes</taxon>
    </lineage>
</organism>
<evidence type="ECO:0000313" key="2">
    <source>
        <dbReference type="EMBL" id="QHT36669.1"/>
    </source>
</evidence>
<proteinExistence type="predicted"/>
<feature type="transmembrane region" description="Helical" evidence="1">
    <location>
        <begin position="34"/>
        <end position="60"/>
    </location>
</feature>
<reference evidence="2" key="1">
    <citation type="journal article" date="2020" name="Nature">
        <title>Giant virus diversity and host interactions through global metagenomics.</title>
        <authorList>
            <person name="Schulz F."/>
            <person name="Roux S."/>
            <person name="Paez-Espino D."/>
            <person name="Jungbluth S."/>
            <person name="Walsh D.A."/>
            <person name="Denef V.J."/>
            <person name="McMahon K.D."/>
            <person name="Konstantinidis K.T."/>
            <person name="Eloe-Fadrosh E.A."/>
            <person name="Kyrpides N.C."/>
            <person name="Woyke T."/>
        </authorList>
    </citation>
    <scope>NUCLEOTIDE SEQUENCE</scope>
    <source>
        <strain evidence="2">GVMAG-S-ERX555967-130</strain>
    </source>
</reference>
<dbReference type="EMBL" id="MN738786">
    <property type="protein sequence ID" value="QHT36669.1"/>
    <property type="molecule type" value="Genomic_DNA"/>
</dbReference>
<keyword evidence="1" id="KW-1133">Transmembrane helix</keyword>
<evidence type="ECO:0000256" key="1">
    <source>
        <dbReference type="SAM" id="Phobius"/>
    </source>
</evidence>
<sequence>MDNKNDLLLGGIHRDIRRDIEREMRLNSSKSSNTCCLATTLFFTNTLFYAGLGALSYLYVKPQYDTYQHAVQDTFLDNHTQFHDMLEKFPKIIDTLCHQFHC</sequence>
<keyword evidence="1" id="KW-0472">Membrane</keyword>
<protein>
    <submittedName>
        <fullName evidence="2">Uncharacterized protein</fullName>
    </submittedName>
</protein>
<name>A0A6C0F7X3_9ZZZZ</name>
<dbReference type="AlphaFoldDB" id="A0A6C0F7X3"/>
<keyword evidence="1" id="KW-0812">Transmembrane</keyword>